<reference evidence="1 2" key="1">
    <citation type="submission" date="2016-04" db="EMBL/GenBank/DDBJ databases">
        <title>Genome analyses suggest a sexual origin of heterokaryosis in a supposedly ancient asexual fungus.</title>
        <authorList>
            <person name="Ropars J."/>
            <person name="Sedzielewska K."/>
            <person name="Noel J."/>
            <person name="Charron P."/>
            <person name="Farinelli L."/>
            <person name="Marton T."/>
            <person name="Kruger M."/>
            <person name="Pelin A."/>
            <person name="Brachmann A."/>
            <person name="Corradi N."/>
        </authorList>
    </citation>
    <scope>NUCLEOTIDE SEQUENCE [LARGE SCALE GENOMIC DNA]</scope>
    <source>
        <strain evidence="1 2">A5</strain>
    </source>
</reference>
<gene>
    <name evidence="1" type="ORF">RhiirA5_430699</name>
</gene>
<dbReference type="AlphaFoldDB" id="A0A2I1E9M3"/>
<sequence length="59" mass="6766">MKRFQESLDDKNDENIEIIKKYIELGIIKNFEVRDFCSDSCSIVVLGTTTDNSSFAKDT</sequence>
<proteinExistence type="predicted"/>
<evidence type="ECO:0000313" key="2">
    <source>
        <dbReference type="Proteomes" id="UP000232722"/>
    </source>
</evidence>
<name>A0A2I1E9M3_9GLOM</name>
<dbReference type="EMBL" id="LLXJ01002440">
    <property type="protein sequence ID" value="PKB98852.1"/>
    <property type="molecule type" value="Genomic_DNA"/>
</dbReference>
<organism evidence="1 2">
    <name type="scientific">Rhizophagus irregularis</name>
    <dbReference type="NCBI Taxonomy" id="588596"/>
    <lineage>
        <taxon>Eukaryota</taxon>
        <taxon>Fungi</taxon>
        <taxon>Fungi incertae sedis</taxon>
        <taxon>Mucoromycota</taxon>
        <taxon>Glomeromycotina</taxon>
        <taxon>Glomeromycetes</taxon>
        <taxon>Glomerales</taxon>
        <taxon>Glomeraceae</taxon>
        <taxon>Rhizophagus</taxon>
    </lineage>
</organism>
<comment type="caution">
    <text evidence="1">The sequence shown here is derived from an EMBL/GenBank/DDBJ whole genome shotgun (WGS) entry which is preliminary data.</text>
</comment>
<accession>A0A2I1E9M3</accession>
<evidence type="ECO:0000313" key="1">
    <source>
        <dbReference type="EMBL" id="PKB98852.1"/>
    </source>
</evidence>
<dbReference type="Proteomes" id="UP000232722">
    <property type="component" value="Unassembled WGS sequence"/>
</dbReference>
<reference evidence="1 2" key="2">
    <citation type="submission" date="2017-09" db="EMBL/GenBank/DDBJ databases">
        <title>Extensive intraspecific genome diversity in a model arbuscular mycorrhizal fungus.</title>
        <authorList>
            <person name="Chen E.C."/>
            <person name="Morin E."/>
            <person name="Beaudet D."/>
            <person name="Noel J."/>
            <person name="Ndikumana S."/>
            <person name="Charron P."/>
            <person name="St-Onge C."/>
            <person name="Giorgi J."/>
            <person name="Grigoriev I.V."/>
            <person name="Roux C."/>
            <person name="Martin F.M."/>
            <person name="Corradi N."/>
        </authorList>
    </citation>
    <scope>NUCLEOTIDE SEQUENCE [LARGE SCALE GENOMIC DNA]</scope>
    <source>
        <strain evidence="1 2">A5</strain>
    </source>
</reference>
<protein>
    <submittedName>
        <fullName evidence="1">Uncharacterized protein</fullName>
    </submittedName>
</protein>